<dbReference type="PANTHER" id="PTHR10443">
    <property type="entry name" value="MICROSOMAL DIPEPTIDASE"/>
    <property type="match status" value="1"/>
</dbReference>
<name>A0A6I3KQR4_9HYPH</name>
<keyword evidence="2" id="KW-1185">Reference proteome</keyword>
<evidence type="ECO:0008006" key="3">
    <source>
        <dbReference type="Google" id="ProtNLM"/>
    </source>
</evidence>
<dbReference type="GO" id="GO:0070573">
    <property type="term" value="F:metallodipeptidase activity"/>
    <property type="evidence" value="ECO:0007669"/>
    <property type="project" value="InterPro"/>
</dbReference>
<dbReference type="AlphaFoldDB" id="A0A6I3KQR4"/>
<dbReference type="Proteomes" id="UP000440694">
    <property type="component" value="Unassembled WGS sequence"/>
</dbReference>
<dbReference type="PROSITE" id="PS00869">
    <property type="entry name" value="RENAL_DIPEPTIDASE_1"/>
    <property type="match status" value="1"/>
</dbReference>
<dbReference type="PROSITE" id="PS51318">
    <property type="entry name" value="TAT"/>
    <property type="match status" value="1"/>
</dbReference>
<dbReference type="PROSITE" id="PS51365">
    <property type="entry name" value="RENAL_DIPEPTIDASE_2"/>
    <property type="match status" value="1"/>
</dbReference>
<evidence type="ECO:0000313" key="2">
    <source>
        <dbReference type="Proteomes" id="UP000440694"/>
    </source>
</evidence>
<dbReference type="RefSeq" id="WP_154739389.1">
    <property type="nucleotide sequence ID" value="NZ_WMBQ01000001.1"/>
</dbReference>
<dbReference type="EMBL" id="WMBQ01000001">
    <property type="protein sequence ID" value="MTD95041.1"/>
    <property type="molecule type" value="Genomic_DNA"/>
</dbReference>
<dbReference type="Gene3D" id="3.20.20.140">
    <property type="entry name" value="Metal-dependent hydrolases"/>
    <property type="match status" value="1"/>
</dbReference>
<organism evidence="1 2">
    <name type="scientific">Hyphomicrobium album</name>
    <dbReference type="NCBI Taxonomy" id="2665159"/>
    <lineage>
        <taxon>Bacteria</taxon>
        <taxon>Pseudomonadati</taxon>
        <taxon>Pseudomonadota</taxon>
        <taxon>Alphaproteobacteria</taxon>
        <taxon>Hyphomicrobiales</taxon>
        <taxon>Hyphomicrobiaceae</taxon>
        <taxon>Hyphomicrobium</taxon>
    </lineage>
</organism>
<dbReference type="InterPro" id="IPR008257">
    <property type="entry name" value="Pept_M19"/>
</dbReference>
<dbReference type="InterPro" id="IPR000180">
    <property type="entry name" value="Dipep_AS"/>
</dbReference>
<dbReference type="PANTHER" id="PTHR10443:SF12">
    <property type="entry name" value="DIPEPTIDASE"/>
    <property type="match status" value="1"/>
</dbReference>
<dbReference type="InterPro" id="IPR006311">
    <property type="entry name" value="TAT_signal"/>
</dbReference>
<proteinExistence type="predicted"/>
<reference evidence="1 2" key="1">
    <citation type="submission" date="2019-11" db="EMBL/GenBank/DDBJ databases">
        <title>Identification of a novel strain.</title>
        <authorList>
            <person name="Xu Q."/>
            <person name="Wang G."/>
        </authorList>
    </citation>
    <scope>NUCLEOTIDE SEQUENCE [LARGE SCALE GENOMIC DNA]</scope>
    <source>
        <strain evidence="2">xq</strain>
    </source>
</reference>
<gene>
    <name evidence="1" type="ORF">GIW81_11935</name>
</gene>
<dbReference type="InterPro" id="IPR032466">
    <property type="entry name" value="Metal_Hydrolase"/>
</dbReference>
<dbReference type="Pfam" id="PF01244">
    <property type="entry name" value="Peptidase_M19"/>
    <property type="match status" value="1"/>
</dbReference>
<dbReference type="SUPFAM" id="SSF51556">
    <property type="entry name" value="Metallo-dependent hydrolases"/>
    <property type="match status" value="1"/>
</dbReference>
<accession>A0A6I3KQR4</accession>
<dbReference type="GO" id="GO:0006508">
    <property type="term" value="P:proteolysis"/>
    <property type="evidence" value="ECO:0007669"/>
    <property type="project" value="InterPro"/>
</dbReference>
<evidence type="ECO:0000313" key="1">
    <source>
        <dbReference type="EMBL" id="MTD95041.1"/>
    </source>
</evidence>
<comment type="caution">
    <text evidence="1">The sequence shown here is derived from an EMBL/GenBank/DDBJ whole genome shotgun (WGS) entry which is preliminary data.</text>
</comment>
<protein>
    <recommendedName>
        <fullName evidence="3">Membrane dipeptidase</fullName>
    </recommendedName>
</protein>
<sequence>MHIDRRRFVQGALAASCALAPPLRAEGPKASGVYIGDMHSHLFFFGMGASPEQKPLGPTMAAGNATLVAWSLVGDVPWLRITGKGIKQKGSPNRGEAGKWFEDDVARIKQHLDGQKLKLVLTPEDVDRALAGEPHVVLTVEGATFVEDGIAPLAHAYEQGVRSVQLVHYIDNPLGDFQTEPPQHDGLTELGREVIAECNRLGILVDLAHCTDKAARHALDVAAQPVIWSHSSVTRTRTPNWKMPVWQARQLSYDTAKLIADKGGVVGVWPMRADVGGTPETYAARVWELGEWLGDDHVAFGTDMNAVSRPAIASYADLQKVVRFWQKAGFPAESIEKIAIGNFARVLKQAMGARQA</sequence>